<protein>
    <submittedName>
        <fullName evidence="1">Uncharacterized protein</fullName>
    </submittedName>
</protein>
<gene>
    <name evidence="1" type="ORF">GCM10023213_18220</name>
</gene>
<accession>A0ABP9P445</accession>
<sequence length="142" mass="15526">MEPLTPNDPLWKVLGQAKPVEPRPNFTQNVVRLARQTPQERGWLAGLKAWWQEQGSARAGLTWAAAAAVVLATASLFHQPADTAPQMAQAPATVTEAAAAETDFPLVPEFETEWKNLEQVGDLLAVHDTSLLTDSEINLLLY</sequence>
<keyword evidence="2" id="KW-1185">Reference proteome</keyword>
<dbReference type="Proteomes" id="UP001499852">
    <property type="component" value="Unassembled WGS sequence"/>
</dbReference>
<dbReference type="EMBL" id="BAABIA010000003">
    <property type="protein sequence ID" value="GAA5138767.1"/>
    <property type="molecule type" value="Genomic_DNA"/>
</dbReference>
<organism evidence="1 2">
    <name type="scientific">Prosthecobacter algae</name>
    <dbReference type="NCBI Taxonomy" id="1144682"/>
    <lineage>
        <taxon>Bacteria</taxon>
        <taxon>Pseudomonadati</taxon>
        <taxon>Verrucomicrobiota</taxon>
        <taxon>Verrucomicrobiia</taxon>
        <taxon>Verrucomicrobiales</taxon>
        <taxon>Verrucomicrobiaceae</taxon>
        <taxon>Prosthecobacter</taxon>
    </lineage>
</organism>
<proteinExistence type="predicted"/>
<evidence type="ECO:0000313" key="2">
    <source>
        <dbReference type="Proteomes" id="UP001499852"/>
    </source>
</evidence>
<dbReference type="RefSeq" id="WP_345736055.1">
    <property type="nucleotide sequence ID" value="NZ_BAABIA010000003.1"/>
</dbReference>
<name>A0ABP9P445_9BACT</name>
<comment type="caution">
    <text evidence="1">The sequence shown here is derived from an EMBL/GenBank/DDBJ whole genome shotgun (WGS) entry which is preliminary data.</text>
</comment>
<reference evidence="2" key="1">
    <citation type="journal article" date="2019" name="Int. J. Syst. Evol. Microbiol.">
        <title>The Global Catalogue of Microorganisms (GCM) 10K type strain sequencing project: providing services to taxonomists for standard genome sequencing and annotation.</title>
        <authorList>
            <consortium name="The Broad Institute Genomics Platform"/>
            <consortium name="The Broad Institute Genome Sequencing Center for Infectious Disease"/>
            <person name="Wu L."/>
            <person name="Ma J."/>
        </authorList>
    </citation>
    <scope>NUCLEOTIDE SEQUENCE [LARGE SCALE GENOMIC DNA]</scope>
    <source>
        <strain evidence="2">JCM 18053</strain>
    </source>
</reference>
<evidence type="ECO:0000313" key="1">
    <source>
        <dbReference type="EMBL" id="GAA5138767.1"/>
    </source>
</evidence>